<sequence>MNGDLPQETIFTDWHHPRRKWPWHKFQLKPNALYTTLHERFNTRTCPIQDPHAFLFDVRSCANESNDVDEFYARLEERRDERVRELEEVWENVTDLMVFDERGLPSNRIWTCKQCNNSSGISEATTPCEPVSTNDTPDVRSLWFFNMIQTMSFDSMVRFFDGFVREARKERDEYYREKRARMQRGREEGARRRAAKQNQELQDQKRAGEGSTAAAGPQDKAAGPELDVSIPAGATVPSPSVPTRDVANDPPPLSQPPNTPSSDPETSFDQSPYTPATTPSPRKAQSDSRTGKRNICTASNSTTAKTANSPHTTTKHTKRGRAASEQSCEDEIIATGEASLRQPRKKRRRVSLQTESDIPAGNAQIQTSAAGTSEATCGVLREADMFAAATMDASRKLHGLMGDDGSSNLDKTNASPGTETSTELRHFERSPISDIVQQPLPLGLQDQTQPLFPSLENDEWPYVPIVESQWPFD</sequence>
<evidence type="ECO:0000313" key="3">
    <source>
        <dbReference type="Proteomes" id="UP000294847"/>
    </source>
</evidence>
<evidence type="ECO:0000256" key="1">
    <source>
        <dbReference type="SAM" id="MobiDB-lite"/>
    </source>
</evidence>
<reference evidence="2 3" key="1">
    <citation type="journal article" date="2019" name="Mol. Biol. Evol.">
        <title>Blast fungal genomes show frequent chromosomal changes, gene gains and losses, and effector gene turnover.</title>
        <authorList>
            <person name="Gomez Luciano L.B."/>
            <person name="Jason Tsai I."/>
            <person name="Chuma I."/>
            <person name="Tosa Y."/>
            <person name="Chen Y.H."/>
            <person name="Li J.Y."/>
            <person name="Li M.Y."/>
            <person name="Jade Lu M.Y."/>
            <person name="Nakayashiki H."/>
            <person name="Li W.H."/>
        </authorList>
    </citation>
    <scope>NUCLEOTIDE SEQUENCE [LARGE SCALE GENOMIC DNA]</scope>
    <source>
        <strain evidence="2">MZ5-1-6</strain>
    </source>
</reference>
<organism evidence="2 3">
    <name type="scientific">Pyricularia oryzae</name>
    <name type="common">Rice blast fungus</name>
    <name type="synonym">Magnaporthe oryzae</name>
    <dbReference type="NCBI Taxonomy" id="318829"/>
    <lineage>
        <taxon>Eukaryota</taxon>
        <taxon>Fungi</taxon>
        <taxon>Dikarya</taxon>
        <taxon>Ascomycota</taxon>
        <taxon>Pezizomycotina</taxon>
        <taxon>Sordariomycetes</taxon>
        <taxon>Sordariomycetidae</taxon>
        <taxon>Magnaporthales</taxon>
        <taxon>Pyriculariaceae</taxon>
        <taxon>Pyricularia</taxon>
    </lineage>
</organism>
<gene>
    <name evidence="2" type="ORF">PoMZ_03503</name>
</gene>
<feature type="compositionally biased region" description="Pro residues" evidence="1">
    <location>
        <begin position="249"/>
        <end position="259"/>
    </location>
</feature>
<feature type="compositionally biased region" description="Polar residues" evidence="1">
    <location>
        <begin position="263"/>
        <end position="280"/>
    </location>
</feature>
<feature type="region of interest" description="Disordered" evidence="1">
    <location>
        <begin position="178"/>
        <end position="371"/>
    </location>
</feature>
<evidence type="ECO:0000313" key="2">
    <source>
        <dbReference type="EMBL" id="QBZ58548.1"/>
    </source>
</evidence>
<dbReference type="Proteomes" id="UP000294847">
    <property type="component" value="Chromosome 3"/>
</dbReference>
<feature type="compositionally biased region" description="Basic and acidic residues" evidence="1">
    <location>
        <begin position="422"/>
        <end position="431"/>
    </location>
</feature>
<protein>
    <submittedName>
        <fullName evidence="2">Uncharacterized protein</fullName>
    </submittedName>
</protein>
<accession>A0A4P7N7D9</accession>
<proteinExistence type="predicted"/>
<dbReference type="EMBL" id="CP034206">
    <property type="protein sequence ID" value="QBZ58548.1"/>
    <property type="molecule type" value="Genomic_DNA"/>
</dbReference>
<name>A0A4P7N7D9_PYROR</name>
<dbReference type="AlphaFoldDB" id="A0A4P7N7D9"/>
<feature type="compositionally biased region" description="Low complexity" evidence="1">
    <location>
        <begin position="297"/>
        <end position="309"/>
    </location>
</feature>
<feature type="region of interest" description="Disordered" evidence="1">
    <location>
        <begin position="402"/>
        <end position="440"/>
    </location>
</feature>
<feature type="compositionally biased region" description="Polar residues" evidence="1">
    <location>
        <begin position="405"/>
        <end position="421"/>
    </location>
</feature>